<proteinExistence type="predicted"/>
<evidence type="ECO:0000313" key="2">
    <source>
        <dbReference type="EMBL" id="OAQ66132.1"/>
    </source>
</evidence>
<accession>A0A179FKM7</accession>
<sequence length="130" mass="14628">MVQTVEVELYPGHWVCWGVIGLFVALAKGPRLEMLFSCTCTAAQRILLRRRLWCQILELVLVGANGGRRPRDCGDEPGGRLIGIRSGQVKLNFIPVLGCQDSKSTMGHWYGVLFSPSPQRRVEKFHSIYQ</sequence>
<dbReference type="RefSeq" id="XP_018143219.1">
    <property type="nucleotide sequence ID" value="XM_018293740.1"/>
</dbReference>
<evidence type="ECO:0000313" key="3">
    <source>
        <dbReference type="Proteomes" id="UP000078397"/>
    </source>
</evidence>
<dbReference type="KEGG" id="pchm:VFPPC_15987"/>
<reference evidence="2 3" key="1">
    <citation type="journal article" date="2016" name="PLoS Pathog.">
        <title>Biosynthesis of antibiotic leucinostatins in bio-control fungus Purpureocillium lilacinum and their inhibition on phytophthora revealed by genome mining.</title>
        <authorList>
            <person name="Wang G."/>
            <person name="Liu Z."/>
            <person name="Lin R."/>
            <person name="Li E."/>
            <person name="Mao Z."/>
            <person name="Ling J."/>
            <person name="Yang Y."/>
            <person name="Yin W.B."/>
            <person name="Xie B."/>
        </authorList>
    </citation>
    <scope>NUCLEOTIDE SEQUENCE [LARGE SCALE GENOMIC DNA]</scope>
    <source>
        <strain evidence="2">170</strain>
    </source>
</reference>
<dbReference type="EMBL" id="LSBJ02000004">
    <property type="protein sequence ID" value="OAQ66132.1"/>
    <property type="molecule type" value="Genomic_DNA"/>
</dbReference>
<name>A0A179FKM7_METCM</name>
<dbReference type="GeneID" id="28857734"/>
<keyword evidence="1" id="KW-1133">Transmembrane helix</keyword>
<dbReference type="AlphaFoldDB" id="A0A179FKM7"/>
<keyword evidence="1" id="KW-0472">Membrane</keyword>
<protein>
    <submittedName>
        <fullName evidence="2">Uncharacterized protein</fullName>
    </submittedName>
</protein>
<dbReference type="Proteomes" id="UP000078397">
    <property type="component" value="Unassembled WGS sequence"/>
</dbReference>
<keyword evidence="3" id="KW-1185">Reference proteome</keyword>
<keyword evidence="1" id="KW-0812">Transmembrane</keyword>
<feature type="transmembrane region" description="Helical" evidence="1">
    <location>
        <begin position="12"/>
        <end position="27"/>
    </location>
</feature>
<organism evidence="2 3">
    <name type="scientific">Pochonia chlamydosporia 170</name>
    <dbReference type="NCBI Taxonomy" id="1380566"/>
    <lineage>
        <taxon>Eukaryota</taxon>
        <taxon>Fungi</taxon>
        <taxon>Dikarya</taxon>
        <taxon>Ascomycota</taxon>
        <taxon>Pezizomycotina</taxon>
        <taxon>Sordariomycetes</taxon>
        <taxon>Hypocreomycetidae</taxon>
        <taxon>Hypocreales</taxon>
        <taxon>Clavicipitaceae</taxon>
        <taxon>Pochonia</taxon>
    </lineage>
</organism>
<gene>
    <name evidence="2" type="ORF">VFPPC_15987</name>
</gene>
<comment type="caution">
    <text evidence="2">The sequence shown here is derived from an EMBL/GenBank/DDBJ whole genome shotgun (WGS) entry which is preliminary data.</text>
</comment>
<evidence type="ECO:0000256" key="1">
    <source>
        <dbReference type="SAM" id="Phobius"/>
    </source>
</evidence>